<accession>A0A0B1RXI1</accession>
<feature type="non-terminal residue" evidence="1">
    <location>
        <position position="1"/>
    </location>
</feature>
<dbReference type="AlphaFoldDB" id="A0A0B1RXI1"/>
<proteinExistence type="predicted"/>
<dbReference type="Proteomes" id="UP000053660">
    <property type="component" value="Unassembled WGS sequence"/>
</dbReference>
<keyword evidence="2" id="KW-1185">Reference proteome</keyword>
<evidence type="ECO:0000313" key="1">
    <source>
        <dbReference type="EMBL" id="KHJ77773.1"/>
    </source>
</evidence>
<reference evidence="1 2" key="1">
    <citation type="submission" date="2014-03" db="EMBL/GenBank/DDBJ databases">
        <title>Draft genome of the hookworm Oesophagostomum dentatum.</title>
        <authorList>
            <person name="Mitreva M."/>
        </authorList>
    </citation>
    <scope>NUCLEOTIDE SEQUENCE [LARGE SCALE GENOMIC DNA]</scope>
    <source>
        <strain evidence="1 2">OD-Hann</strain>
    </source>
</reference>
<dbReference type="EMBL" id="KN610432">
    <property type="protein sequence ID" value="KHJ77773.1"/>
    <property type="molecule type" value="Genomic_DNA"/>
</dbReference>
<gene>
    <name evidence="1" type="ORF">OESDEN_22607</name>
</gene>
<sequence length="65" mass="7111">QKASDLIQLKPHESFTRTVAVSLRGANLSSIVDERGVAVDIPIDFEEKDLEKKAKSIVEAILSGF</sequence>
<name>A0A0B1RXI1_OESDE</name>
<organism evidence="1 2">
    <name type="scientific">Oesophagostomum dentatum</name>
    <name type="common">Nodular worm</name>
    <dbReference type="NCBI Taxonomy" id="61180"/>
    <lineage>
        <taxon>Eukaryota</taxon>
        <taxon>Metazoa</taxon>
        <taxon>Ecdysozoa</taxon>
        <taxon>Nematoda</taxon>
        <taxon>Chromadorea</taxon>
        <taxon>Rhabditida</taxon>
        <taxon>Rhabditina</taxon>
        <taxon>Rhabditomorpha</taxon>
        <taxon>Strongyloidea</taxon>
        <taxon>Strongylidae</taxon>
        <taxon>Oesophagostomum</taxon>
    </lineage>
</organism>
<protein>
    <submittedName>
        <fullName evidence="1">Uncharacterized protein</fullName>
    </submittedName>
</protein>
<evidence type="ECO:0000313" key="2">
    <source>
        <dbReference type="Proteomes" id="UP000053660"/>
    </source>
</evidence>